<feature type="transmembrane region" description="Helical" evidence="13">
    <location>
        <begin position="680"/>
        <end position="699"/>
    </location>
</feature>
<dbReference type="PANTHER" id="PTHR47143:SF4">
    <property type="entry name" value="TRANSIENT RECEPTOR POTENTIAL CATION CHANNEL PROTEIN PAINLESS"/>
    <property type="match status" value="1"/>
</dbReference>
<keyword evidence="3" id="KW-0716">Sensory transduction</keyword>
<dbReference type="InterPro" id="IPR002110">
    <property type="entry name" value="Ankyrin_rpt"/>
</dbReference>
<dbReference type="SMART" id="SM00248">
    <property type="entry name" value="ANK"/>
    <property type="match status" value="8"/>
</dbReference>
<evidence type="ECO:0000256" key="13">
    <source>
        <dbReference type="SAM" id="Phobius"/>
    </source>
</evidence>
<keyword evidence="2" id="KW-0813">Transport</keyword>
<evidence type="ECO:0000256" key="5">
    <source>
        <dbReference type="ARBA" id="ARBA00022737"/>
    </source>
</evidence>
<keyword evidence="6 13" id="KW-1133">Transmembrane helix</keyword>
<feature type="transmembrane region" description="Helical" evidence="13">
    <location>
        <begin position="744"/>
        <end position="765"/>
    </location>
</feature>
<accession>A0A1B6CGD6</accession>
<keyword evidence="5" id="KW-0677">Repeat</keyword>
<protein>
    <recommendedName>
        <fullName evidence="14">Ion transport domain-containing protein</fullName>
    </recommendedName>
</protein>
<keyword evidence="12" id="KW-0175">Coiled coil</keyword>
<feature type="transmembrane region" description="Helical" evidence="13">
    <location>
        <begin position="616"/>
        <end position="635"/>
    </location>
</feature>
<dbReference type="EMBL" id="GEDC01024817">
    <property type="protein sequence ID" value="JAS12481.1"/>
    <property type="molecule type" value="Transcribed_RNA"/>
</dbReference>
<organism evidence="15">
    <name type="scientific">Clastoptera arizonana</name>
    <name type="common">Arizona spittle bug</name>
    <dbReference type="NCBI Taxonomy" id="38151"/>
    <lineage>
        <taxon>Eukaryota</taxon>
        <taxon>Metazoa</taxon>
        <taxon>Ecdysozoa</taxon>
        <taxon>Arthropoda</taxon>
        <taxon>Hexapoda</taxon>
        <taxon>Insecta</taxon>
        <taxon>Pterygota</taxon>
        <taxon>Neoptera</taxon>
        <taxon>Paraneoptera</taxon>
        <taxon>Hemiptera</taxon>
        <taxon>Auchenorrhyncha</taxon>
        <taxon>Cercopoidea</taxon>
        <taxon>Clastopteridae</taxon>
        <taxon>Clastoptera</taxon>
    </lineage>
</organism>
<dbReference type="PANTHER" id="PTHR47143">
    <property type="entry name" value="TRANSIENT RECEPTOR POTENTIAL CATION CHANNEL PROTEIN PAINLESS"/>
    <property type="match status" value="1"/>
</dbReference>
<proteinExistence type="predicted"/>
<keyword evidence="4 13" id="KW-0812">Transmembrane</keyword>
<evidence type="ECO:0000256" key="12">
    <source>
        <dbReference type="SAM" id="Coils"/>
    </source>
</evidence>
<comment type="subcellular location">
    <subcellularLocation>
        <location evidence="1">Membrane</location>
        <topology evidence="1">Multi-pass membrane protein</topology>
    </subcellularLocation>
</comment>
<dbReference type="InterPro" id="IPR052076">
    <property type="entry name" value="TRP_cation_channel"/>
</dbReference>
<dbReference type="InterPro" id="IPR005821">
    <property type="entry name" value="Ion_trans_dom"/>
</dbReference>
<dbReference type="Pfam" id="PF00520">
    <property type="entry name" value="Ion_trans"/>
    <property type="match status" value="1"/>
</dbReference>
<gene>
    <name evidence="15" type="ORF">g.11925</name>
</gene>
<evidence type="ECO:0000256" key="9">
    <source>
        <dbReference type="ARBA" id="ARBA00023136"/>
    </source>
</evidence>
<dbReference type="AlphaFoldDB" id="A0A1B6CGD6"/>
<evidence type="ECO:0000256" key="2">
    <source>
        <dbReference type="ARBA" id="ARBA00022448"/>
    </source>
</evidence>
<evidence type="ECO:0000259" key="14">
    <source>
        <dbReference type="Pfam" id="PF00520"/>
    </source>
</evidence>
<evidence type="ECO:0000256" key="4">
    <source>
        <dbReference type="ARBA" id="ARBA00022692"/>
    </source>
</evidence>
<dbReference type="Pfam" id="PF12796">
    <property type="entry name" value="Ank_2"/>
    <property type="match status" value="3"/>
</dbReference>
<keyword evidence="10" id="KW-0407">Ion channel</keyword>
<feature type="coiled-coil region" evidence="12">
    <location>
        <begin position="892"/>
        <end position="940"/>
    </location>
</feature>
<evidence type="ECO:0000256" key="11">
    <source>
        <dbReference type="PROSITE-ProRule" id="PRU00023"/>
    </source>
</evidence>
<feature type="transmembrane region" description="Helical" evidence="13">
    <location>
        <begin position="526"/>
        <end position="549"/>
    </location>
</feature>
<evidence type="ECO:0000256" key="3">
    <source>
        <dbReference type="ARBA" id="ARBA00022606"/>
    </source>
</evidence>
<dbReference type="SUPFAM" id="SSF48403">
    <property type="entry name" value="Ankyrin repeat"/>
    <property type="match status" value="2"/>
</dbReference>
<evidence type="ECO:0000256" key="1">
    <source>
        <dbReference type="ARBA" id="ARBA00004141"/>
    </source>
</evidence>
<evidence type="ECO:0000256" key="6">
    <source>
        <dbReference type="ARBA" id="ARBA00022989"/>
    </source>
</evidence>
<evidence type="ECO:0000313" key="15">
    <source>
        <dbReference type="EMBL" id="JAS12481.1"/>
    </source>
</evidence>
<evidence type="ECO:0000256" key="8">
    <source>
        <dbReference type="ARBA" id="ARBA00023065"/>
    </source>
</evidence>
<keyword evidence="7 11" id="KW-0040">ANK repeat</keyword>
<feature type="repeat" description="ANK" evidence="11">
    <location>
        <begin position="64"/>
        <end position="97"/>
    </location>
</feature>
<sequence length="954" mass="108622">MSQSMELNEKNIVRAGSLCSPDPHLELLRAFQNRDLQTFQNILTSGIKESYIDPNHWYDDTEQLNGTLLDLACKTKNSSKYVKALLQAGADPNKINKAHNKTPLHFAVNTDVQSVEELLSDPRTDPNILDKTGSSSLLYAAKQQDSEYLQLFLNHPKTNINLPNKKGQTALHIAATEKNKENIILLLEKSDIDIDTAKNVRGETGRDLILENFPELESKLPDANQQRTTVEIPSAYDLFTLLRDRKTKLFLANIRAHKDLLNSTDGNYTLLQYACHFGLQAEVDALLKLGADPNVMNSSNKVMPIMLACRQGFYDIVRLLIYNVNTTYQSSDGETVLHSCIKGSLEPSIGLGINTRNRDHYKCLELLLETVPKNKLNINSGDIKGNTALHYAANQGDRNIILLLLRQGAYVGVRNVFGEPALADIHPKIMEMYLDECLTTNDKLPREDNYEIIFKYKFLSPPNNPPVTVNSSHVNLQLEADNGSEMVVSETDPLLYMCQSSELRSLLKHPVLTSFLHLKWHRIRRFFYLNLTFYIIFWALLTVHILGIYGAPNYSESDTNSSRTAREIQREEVNYESSLPQILKILVTIFLMVFIIRELFQLTISPVKYILSPENWLEICIIGVTITILFCNSCVKLRHQISAIAILLSWADLVLLIGRHPSLSTNIEMLKTVSWNFLKFLAWYSILIIAFALSFYTLFRDTKNEDDNFFLNPAMSIFKTVVMLTGEFDASSIPFVEQPGVSHILFVLFVFLIAIVLFNLLNGLAVSDTQAIKSDAELVGYVSRVKLVFYFETMALGDPMPYKGLIKKIRAVFCCVPKFECYSTQFKFLQIFSKKISLFSNIPSDCMIHVLPNQENKVQASEPIRKRQESDGIMCMETCKSYYMCPNTVKSAKEVIARKEDAKHKILNEEDKLIEYKKKLDEYKEILESMKKSTEKTQEMMNQLLTTLTKKEVV</sequence>
<dbReference type="GO" id="GO:0034703">
    <property type="term" value="C:cation channel complex"/>
    <property type="evidence" value="ECO:0007669"/>
    <property type="project" value="UniProtKB-ARBA"/>
</dbReference>
<dbReference type="PROSITE" id="PS50088">
    <property type="entry name" value="ANK_REPEAT"/>
    <property type="match status" value="3"/>
</dbReference>
<feature type="domain" description="Ion transport" evidence="14">
    <location>
        <begin position="576"/>
        <end position="776"/>
    </location>
</feature>
<dbReference type="Pfam" id="PF00023">
    <property type="entry name" value="Ank"/>
    <property type="match status" value="1"/>
</dbReference>
<feature type="transmembrane region" description="Helical" evidence="13">
    <location>
        <begin position="582"/>
        <end position="604"/>
    </location>
</feature>
<evidence type="ECO:0000256" key="10">
    <source>
        <dbReference type="ARBA" id="ARBA00023303"/>
    </source>
</evidence>
<dbReference type="InterPro" id="IPR036770">
    <property type="entry name" value="Ankyrin_rpt-contain_sf"/>
</dbReference>
<reference evidence="15" key="1">
    <citation type="submission" date="2015-12" db="EMBL/GenBank/DDBJ databases">
        <title>De novo transcriptome assembly of four potential Pierce s Disease insect vectors from Arizona vineyards.</title>
        <authorList>
            <person name="Tassone E.E."/>
        </authorList>
    </citation>
    <scope>NUCLEOTIDE SEQUENCE</scope>
</reference>
<dbReference type="Gene3D" id="1.25.40.20">
    <property type="entry name" value="Ankyrin repeat-containing domain"/>
    <property type="match status" value="4"/>
</dbReference>
<dbReference type="GO" id="GO:0005216">
    <property type="term" value="F:monoatomic ion channel activity"/>
    <property type="evidence" value="ECO:0007669"/>
    <property type="project" value="InterPro"/>
</dbReference>
<name>A0A1B6CGD6_9HEMI</name>
<keyword evidence="9 13" id="KW-0472">Membrane</keyword>
<feature type="repeat" description="ANK" evidence="11">
    <location>
        <begin position="166"/>
        <end position="199"/>
    </location>
</feature>
<keyword evidence="8" id="KW-0406">Ion transport</keyword>
<feature type="repeat" description="ANK" evidence="11">
    <location>
        <begin position="384"/>
        <end position="416"/>
    </location>
</feature>
<dbReference type="PROSITE" id="PS50297">
    <property type="entry name" value="ANK_REP_REGION"/>
    <property type="match status" value="2"/>
</dbReference>
<evidence type="ECO:0000256" key="7">
    <source>
        <dbReference type="ARBA" id="ARBA00023043"/>
    </source>
</evidence>